<sequence length="328" mass="36044">MSITQAIIAHMTAMTIALLIDRIIGDPENWPHPVRWFGKWIYWIDSRLNKGAGRRFKGLLLVISMAVLAGVVPFLFLHALYGVHFIAGVLVEGVMIATTISTRSLSEAAYKVQKPLQLGDMEKARYEVSMIVGRDTDRLSEGEIARATVETVAENTSDGITAPLFYAFIGGGALAFFYRAINTCDSMVGYKNDRYFLFGYFSAKTDDVLNYIPSRLTAVVMTAVNVAKSQYSLGHVTSLIKRDAKKHPSPNSGYGESAVAALLGIQLGGLNTYKGIESNRAKMGEPLIPLQAGHIEQAVFIMKRTVYATWLLYLLLGGVISAITYTWS</sequence>
<dbReference type="PANTHER" id="PTHR34308:SF1">
    <property type="entry name" value="COBALAMIN BIOSYNTHESIS PROTEIN CBIB"/>
    <property type="match status" value="1"/>
</dbReference>
<dbReference type="GO" id="GO:0048472">
    <property type="term" value="F:threonine-phosphate decarboxylase activity"/>
    <property type="evidence" value="ECO:0007669"/>
    <property type="project" value="InterPro"/>
</dbReference>
<dbReference type="RefSeq" id="WP_016763833.1">
    <property type="nucleotide sequence ID" value="NZ_BCVB01000005.1"/>
</dbReference>
<comment type="caution">
    <text evidence="9">Lacks conserved residue(s) required for the propagation of feature annotation.</text>
</comment>
<dbReference type="PANTHER" id="PTHR34308">
    <property type="entry name" value="COBALAMIN BIOSYNTHESIS PROTEIN CBIB"/>
    <property type="match status" value="1"/>
</dbReference>
<dbReference type="NCBIfam" id="TIGR00380">
    <property type="entry name" value="cobal_cbiB"/>
    <property type="match status" value="1"/>
</dbReference>
<dbReference type="HOGENOM" id="CLU_054212_0_0_9"/>
<evidence type="ECO:0000256" key="4">
    <source>
        <dbReference type="ARBA" id="ARBA00022475"/>
    </source>
</evidence>
<evidence type="ECO:0000256" key="8">
    <source>
        <dbReference type="ARBA" id="ARBA00023136"/>
    </source>
</evidence>
<gene>
    <name evidence="9 10" type="primary">cobD</name>
    <name evidence="10" type="ORF">BG04_4296</name>
</gene>
<dbReference type="Pfam" id="PF03186">
    <property type="entry name" value="CobD_Cbib"/>
    <property type="match status" value="1"/>
</dbReference>
<comment type="similarity">
    <text evidence="3 9">Belongs to the CobD/CbiB family.</text>
</comment>
<feature type="transmembrane region" description="Helical" evidence="9">
    <location>
        <begin position="59"/>
        <end position="81"/>
    </location>
</feature>
<dbReference type="Proteomes" id="UP000031829">
    <property type="component" value="Chromosome"/>
</dbReference>
<name>A0A0B6APJ8_PRIM2</name>
<dbReference type="GeneID" id="93642307"/>
<evidence type="ECO:0000256" key="1">
    <source>
        <dbReference type="ARBA" id="ARBA00004651"/>
    </source>
</evidence>
<evidence type="ECO:0000256" key="7">
    <source>
        <dbReference type="ARBA" id="ARBA00022989"/>
    </source>
</evidence>
<comment type="function">
    <text evidence="9">Converts cobyric acid to cobinamide by the addition of aminopropanol on the F carboxylic group.</text>
</comment>
<protein>
    <recommendedName>
        <fullName evidence="9">Cobalamin biosynthesis protein CobD</fullName>
    </recommendedName>
</protein>
<keyword evidence="6 9" id="KW-0812">Transmembrane</keyword>
<evidence type="ECO:0000256" key="6">
    <source>
        <dbReference type="ARBA" id="ARBA00022692"/>
    </source>
</evidence>
<comment type="pathway">
    <text evidence="2 9">Cofactor biosynthesis; adenosylcobalamin biosynthesis.</text>
</comment>
<evidence type="ECO:0000313" key="11">
    <source>
        <dbReference type="Proteomes" id="UP000031829"/>
    </source>
</evidence>
<dbReference type="AlphaFoldDB" id="A0A0B6APJ8"/>
<dbReference type="GO" id="GO:0015420">
    <property type="term" value="F:ABC-type vitamin B12 transporter activity"/>
    <property type="evidence" value="ECO:0007669"/>
    <property type="project" value="UniProtKB-UniRule"/>
</dbReference>
<proteinExistence type="inferred from homology"/>
<dbReference type="GO" id="GO:0009236">
    <property type="term" value="P:cobalamin biosynthetic process"/>
    <property type="evidence" value="ECO:0007669"/>
    <property type="project" value="UniProtKB-UniRule"/>
</dbReference>
<keyword evidence="7 9" id="KW-1133">Transmembrane helix</keyword>
<keyword evidence="4 9" id="KW-1003">Cell membrane</keyword>
<evidence type="ECO:0000256" key="2">
    <source>
        <dbReference type="ARBA" id="ARBA00004953"/>
    </source>
</evidence>
<dbReference type="KEGG" id="bmeg:BG04_4296"/>
<evidence type="ECO:0000313" key="10">
    <source>
        <dbReference type="EMBL" id="AJI25391.1"/>
    </source>
</evidence>
<reference evidence="10 11" key="1">
    <citation type="journal article" date="2015" name="Genome Announc.">
        <title>Complete genome sequences for 35 biothreat assay-relevant bacillus species.</title>
        <authorList>
            <person name="Johnson S.L."/>
            <person name="Daligault H.E."/>
            <person name="Davenport K.W."/>
            <person name="Jaissle J."/>
            <person name="Frey K.G."/>
            <person name="Ladner J.T."/>
            <person name="Broomall S.M."/>
            <person name="Bishop-Lilly K.A."/>
            <person name="Bruce D.C."/>
            <person name="Gibbons H.S."/>
            <person name="Coyne S.R."/>
            <person name="Lo C.C."/>
            <person name="Meincke L."/>
            <person name="Munk A.C."/>
            <person name="Koroleva G.I."/>
            <person name="Rosenzweig C.N."/>
            <person name="Palacios G.F."/>
            <person name="Redden C.L."/>
            <person name="Minogue T.D."/>
            <person name="Chain P.S."/>
        </authorList>
    </citation>
    <scope>NUCLEOTIDE SEQUENCE [LARGE SCALE GENOMIC DNA]</scope>
    <source>
        <strain evidence="11">ATCC 14581 / DSM 32 / JCM 2506 / NBRC 15308 / NCIMB 9376 / NCTC 10342 / NRRL B-14308 / VKM B-512</strain>
    </source>
</reference>
<organism evidence="10 11">
    <name type="scientific">Priestia megaterium (strain ATCC 14581 / DSM 32 / CCUG 1817 / JCM 2506 / NBRC 15308 / NCIMB 9376 / NCTC 10342 / NRRL B-14308 / VKM B-512 / Ford 19)</name>
    <name type="common">Bacillus megaterium</name>
    <dbReference type="NCBI Taxonomy" id="1348623"/>
    <lineage>
        <taxon>Bacteria</taxon>
        <taxon>Bacillati</taxon>
        <taxon>Bacillota</taxon>
        <taxon>Bacilli</taxon>
        <taxon>Bacillales</taxon>
        <taxon>Bacillaceae</taxon>
        <taxon>Priestia</taxon>
    </lineage>
</organism>
<evidence type="ECO:0000256" key="3">
    <source>
        <dbReference type="ARBA" id="ARBA00006263"/>
    </source>
</evidence>
<dbReference type="InterPro" id="IPR004485">
    <property type="entry name" value="Cobalamin_biosynth_CobD/CbiB"/>
</dbReference>
<evidence type="ECO:0000256" key="5">
    <source>
        <dbReference type="ARBA" id="ARBA00022573"/>
    </source>
</evidence>
<dbReference type="GO" id="GO:0016874">
    <property type="term" value="F:ligase activity"/>
    <property type="evidence" value="ECO:0007669"/>
    <property type="project" value="UniProtKB-KW"/>
</dbReference>
<dbReference type="EMBL" id="CP009920">
    <property type="protein sequence ID" value="AJI25391.1"/>
    <property type="molecule type" value="Genomic_DNA"/>
</dbReference>
<feature type="transmembrane region" description="Helical" evidence="9">
    <location>
        <begin position="164"/>
        <end position="181"/>
    </location>
</feature>
<keyword evidence="5 9" id="KW-0169">Cobalamin biosynthesis</keyword>
<dbReference type="GO" id="GO:0005886">
    <property type="term" value="C:plasma membrane"/>
    <property type="evidence" value="ECO:0007669"/>
    <property type="project" value="UniProtKB-SubCell"/>
</dbReference>
<dbReference type="HAMAP" id="MF_00024">
    <property type="entry name" value="CobD_CbiB"/>
    <property type="match status" value="1"/>
</dbReference>
<comment type="subcellular location">
    <subcellularLocation>
        <location evidence="1 9">Cell membrane</location>
        <topology evidence="1 9">Multi-pass membrane protein</topology>
    </subcellularLocation>
</comment>
<keyword evidence="10" id="KW-0436">Ligase</keyword>
<accession>A0A0B6APJ8</accession>
<keyword evidence="8 9" id="KW-0472">Membrane</keyword>
<feature type="transmembrane region" description="Helical" evidence="9">
    <location>
        <begin position="310"/>
        <end position="327"/>
    </location>
</feature>
<dbReference type="UniPathway" id="UPA00148"/>
<evidence type="ECO:0000256" key="9">
    <source>
        <dbReference type="HAMAP-Rule" id="MF_00024"/>
    </source>
</evidence>